<sequence length="44" mass="5177">MQTTPSPIARYGTKEYLRELSNQRRSIYCGFDKRPTMEAVVLRL</sequence>
<dbReference type="AlphaFoldDB" id="R7QDR2"/>
<gene>
    <name evidence="1" type="ORF">CHC_T00004082001</name>
</gene>
<keyword evidence="2" id="KW-1185">Reference proteome</keyword>
<dbReference type="RefSeq" id="XP_005715374.1">
    <property type="nucleotide sequence ID" value="XM_005715317.1"/>
</dbReference>
<dbReference type="Proteomes" id="UP000012073">
    <property type="component" value="Unassembled WGS sequence"/>
</dbReference>
<dbReference type="KEGG" id="ccp:CHC_T00004082001"/>
<name>R7QDR2_CHOCR</name>
<dbReference type="EMBL" id="HG001735">
    <property type="protein sequence ID" value="CDF35555.1"/>
    <property type="molecule type" value="Genomic_DNA"/>
</dbReference>
<accession>R7QDR2</accession>
<reference evidence="2" key="1">
    <citation type="journal article" date="2013" name="Proc. Natl. Acad. Sci. U.S.A.">
        <title>Genome structure and metabolic features in the red seaweed Chondrus crispus shed light on evolution of the Archaeplastida.</title>
        <authorList>
            <person name="Collen J."/>
            <person name="Porcel B."/>
            <person name="Carre W."/>
            <person name="Ball S.G."/>
            <person name="Chaparro C."/>
            <person name="Tonon T."/>
            <person name="Barbeyron T."/>
            <person name="Michel G."/>
            <person name="Noel B."/>
            <person name="Valentin K."/>
            <person name="Elias M."/>
            <person name="Artiguenave F."/>
            <person name="Arun A."/>
            <person name="Aury J.M."/>
            <person name="Barbosa-Neto J.F."/>
            <person name="Bothwell J.H."/>
            <person name="Bouget F.Y."/>
            <person name="Brillet L."/>
            <person name="Cabello-Hurtado F."/>
            <person name="Capella-Gutierrez S."/>
            <person name="Charrier B."/>
            <person name="Cladiere L."/>
            <person name="Cock J.M."/>
            <person name="Coelho S.M."/>
            <person name="Colleoni C."/>
            <person name="Czjzek M."/>
            <person name="Da Silva C."/>
            <person name="Delage L."/>
            <person name="Denoeud F."/>
            <person name="Deschamps P."/>
            <person name="Dittami S.M."/>
            <person name="Gabaldon T."/>
            <person name="Gachon C.M."/>
            <person name="Groisillier A."/>
            <person name="Herve C."/>
            <person name="Jabbari K."/>
            <person name="Katinka M."/>
            <person name="Kloareg B."/>
            <person name="Kowalczyk N."/>
            <person name="Labadie K."/>
            <person name="Leblanc C."/>
            <person name="Lopez P.J."/>
            <person name="McLachlan D.H."/>
            <person name="Meslet-Cladiere L."/>
            <person name="Moustafa A."/>
            <person name="Nehr Z."/>
            <person name="Nyvall Collen P."/>
            <person name="Panaud O."/>
            <person name="Partensky F."/>
            <person name="Poulain J."/>
            <person name="Rensing S.A."/>
            <person name="Rousvoal S."/>
            <person name="Samson G."/>
            <person name="Symeonidi A."/>
            <person name="Weissenbach J."/>
            <person name="Zambounis A."/>
            <person name="Wincker P."/>
            <person name="Boyen C."/>
        </authorList>
    </citation>
    <scope>NUCLEOTIDE SEQUENCE [LARGE SCALE GENOMIC DNA]</scope>
    <source>
        <strain evidence="2">cv. Stackhouse</strain>
    </source>
</reference>
<proteinExistence type="predicted"/>
<protein>
    <submittedName>
        <fullName evidence="1">Uncharacterized protein</fullName>
    </submittedName>
</protein>
<evidence type="ECO:0000313" key="1">
    <source>
        <dbReference type="EMBL" id="CDF35555.1"/>
    </source>
</evidence>
<dbReference type="Gramene" id="CDF35555">
    <property type="protein sequence ID" value="CDF35555"/>
    <property type="gene ID" value="CHC_T00004082001"/>
</dbReference>
<evidence type="ECO:0000313" key="2">
    <source>
        <dbReference type="Proteomes" id="UP000012073"/>
    </source>
</evidence>
<organism evidence="1 2">
    <name type="scientific">Chondrus crispus</name>
    <name type="common">Carrageen Irish moss</name>
    <name type="synonym">Polymorpha crispa</name>
    <dbReference type="NCBI Taxonomy" id="2769"/>
    <lineage>
        <taxon>Eukaryota</taxon>
        <taxon>Rhodophyta</taxon>
        <taxon>Florideophyceae</taxon>
        <taxon>Rhodymeniophycidae</taxon>
        <taxon>Gigartinales</taxon>
        <taxon>Gigartinaceae</taxon>
        <taxon>Chondrus</taxon>
    </lineage>
</organism>
<dbReference type="GeneID" id="17323116"/>